<dbReference type="EMBL" id="JACHMS010000001">
    <property type="protein sequence ID" value="MBB4714400.1"/>
    <property type="molecule type" value="Genomic_DNA"/>
</dbReference>
<reference evidence="1 2" key="1">
    <citation type="submission" date="2020-08" db="EMBL/GenBank/DDBJ databases">
        <title>Sequencing the genomes of 1000 actinobacteria strains.</title>
        <authorList>
            <person name="Klenk H.-P."/>
        </authorList>
    </citation>
    <scope>NUCLEOTIDE SEQUENCE [LARGE SCALE GENOMIC DNA]</scope>
    <source>
        <strain evidence="1 2">DSM 40483</strain>
    </source>
</reference>
<sequence>MTASDPKADLLRYLQEARDALLWKLEGLSEYDVRRPLTPTGTNLLGLVKHTAGVELGYFGDTFGRPYFGENPPPWWYTQDAEPNADMWATPDESREDITGLYRRAWEHADGTIAALPLDAVGRVPWWPEERREATLHHLLVRVIADSSRHAGHADIVRELIDGSVGLTPGKGSMPPGDRAVWEAHHRRLEEAASQAGAAG</sequence>
<dbReference type="Proteomes" id="UP000565089">
    <property type="component" value="Unassembled WGS sequence"/>
</dbReference>
<protein>
    <submittedName>
        <fullName evidence="1">Putative damage-inducible protein DinB</fullName>
    </submittedName>
</protein>
<dbReference type="SUPFAM" id="SSF109854">
    <property type="entry name" value="DinB/YfiT-like putative metalloenzymes"/>
    <property type="match status" value="1"/>
</dbReference>
<dbReference type="Gene3D" id="1.20.120.450">
    <property type="entry name" value="dinb family like domain"/>
    <property type="match status" value="1"/>
</dbReference>
<dbReference type="AlphaFoldDB" id="A0A7W7DPI4"/>
<accession>A0A7W7DPI4</accession>
<evidence type="ECO:0000313" key="2">
    <source>
        <dbReference type="Proteomes" id="UP000565089"/>
    </source>
</evidence>
<dbReference type="GeneID" id="95796261"/>
<comment type="caution">
    <text evidence="1">The sequence shown here is derived from an EMBL/GenBank/DDBJ whole genome shotgun (WGS) entry which is preliminary data.</text>
</comment>
<gene>
    <name evidence="1" type="ORF">BJ965_004282</name>
</gene>
<keyword evidence="2" id="KW-1185">Reference proteome</keyword>
<dbReference type="RefSeq" id="WP_184910113.1">
    <property type="nucleotide sequence ID" value="NZ_JACHMS010000001.1"/>
</dbReference>
<proteinExistence type="predicted"/>
<dbReference type="Pfam" id="PF04978">
    <property type="entry name" value="MST"/>
    <property type="match status" value="1"/>
</dbReference>
<dbReference type="InterPro" id="IPR034660">
    <property type="entry name" value="DinB/YfiT-like"/>
</dbReference>
<name>A0A7W7DPI4_9ACTN</name>
<evidence type="ECO:0000313" key="1">
    <source>
        <dbReference type="EMBL" id="MBB4714400.1"/>
    </source>
</evidence>
<organism evidence="1 2">
    <name type="scientific">Streptomyces luteogriseus</name>
    <dbReference type="NCBI Taxonomy" id="68233"/>
    <lineage>
        <taxon>Bacteria</taxon>
        <taxon>Bacillati</taxon>
        <taxon>Actinomycetota</taxon>
        <taxon>Actinomycetes</taxon>
        <taxon>Kitasatosporales</taxon>
        <taxon>Streptomycetaceae</taxon>
        <taxon>Streptomyces</taxon>
    </lineage>
</organism>
<dbReference type="InterPro" id="IPR007061">
    <property type="entry name" value="MST-like"/>
</dbReference>